<name>A0A383AZ53_9ZZZZ</name>
<proteinExistence type="predicted"/>
<protein>
    <submittedName>
        <fullName evidence="1">Uncharacterized protein</fullName>
    </submittedName>
</protein>
<reference evidence="1" key="1">
    <citation type="submission" date="2018-05" db="EMBL/GenBank/DDBJ databases">
        <authorList>
            <person name="Lanie J.A."/>
            <person name="Ng W.-L."/>
            <person name="Kazmierczak K.M."/>
            <person name="Andrzejewski T.M."/>
            <person name="Davidsen T.M."/>
            <person name="Wayne K.J."/>
            <person name="Tettelin H."/>
            <person name="Glass J.I."/>
            <person name="Rusch D."/>
            <person name="Podicherti R."/>
            <person name="Tsui H.-C.T."/>
            <person name="Winkler M.E."/>
        </authorList>
    </citation>
    <scope>NUCLEOTIDE SEQUENCE</scope>
</reference>
<sequence length="108" mass="12628">MFPGYLSHPINKYPHLLRVFPTILKNNPELTYPQLHESFCAKNPMLSFTSTGFPMKWYIRMVSFLTLNRGLQSSPISLIEEADYTPRSPHYNYFSVNLCKKIRALNSR</sequence>
<organism evidence="1">
    <name type="scientific">marine metagenome</name>
    <dbReference type="NCBI Taxonomy" id="408172"/>
    <lineage>
        <taxon>unclassified sequences</taxon>
        <taxon>metagenomes</taxon>
        <taxon>ecological metagenomes</taxon>
    </lineage>
</organism>
<evidence type="ECO:0000313" key="1">
    <source>
        <dbReference type="EMBL" id="SVE12428.1"/>
    </source>
</evidence>
<dbReference type="AlphaFoldDB" id="A0A383AZ53"/>
<accession>A0A383AZ53</accession>
<dbReference type="EMBL" id="UINC01195728">
    <property type="protein sequence ID" value="SVE12428.1"/>
    <property type="molecule type" value="Genomic_DNA"/>
</dbReference>
<gene>
    <name evidence="1" type="ORF">METZ01_LOCUS465282</name>
</gene>